<dbReference type="AlphaFoldDB" id="G2XRN0"/>
<sequence>MFLPDISFKRDYIRTTRISLESLGDYSKDYLGIFKLGRETARENWPVNYPNTTLLLSQSLSLMAK</sequence>
<name>G2XRN0_BOTF4</name>
<gene>
    <name evidence="1" type="ORF">BofuT4_uP066510.1</name>
</gene>
<organism evidence="1 2">
    <name type="scientific">Botryotinia fuckeliana (strain T4)</name>
    <name type="common">Noble rot fungus</name>
    <name type="synonym">Botrytis cinerea</name>
    <dbReference type="NCBI Taxonomy" id="999810"/>
    <lineage>
        <taxon>Eukaryota</taxon>
        <taxon>Fungi</taxon>
        <taxon>Dikarya</taxon>
        <taxon>Ascomycota</taxon>
        <taxon>Pezizomycotina</taxon>
        <taxon>Leotiomycetes</taxon>
        <taxon>Helotiales</taxon>
        <taxon>Sclerotiniaceae</taxon>
        <taxon>Botrytis</taxon>
    </lineage>
</organism>
<evidence type="ECO:0000313" key="2">
    <source>
        <dbReference type="Proteomes" id="UP000008177"/>
    </source>
</evidence>
<evidence type="ECO:0000313" key="1">
    <source>
        <dbReference type="EMBL" id="CCD33692.1"/>
    </source>
</evidence>
<accession>G2XRN0</accession>
<proteinExistence type="predicted"/>
<reference evidence="2" key="1">
    <citation type="journal article" date="2011" name="PLoS Genet.">
        <title>Genomic analysis of the necrotrophic fungal pathogens Sclerotinia sclerotiorum and Botrytis cinerea.</title>
        <authorList>
            <person name="Amselem J."/>
            <person name="Cuomo C.A."/>
            <person name="van Kan J.A."/>
            <person name="Viaud M."/>
            <person name="Benito E.P."/>
            <person name="Couloux A."/>
            <person name="Coutinho P.M."/>
            <person name="de Vries R.P."/>
            <person name="Dyer P.S."/>
            <person name="Fillinger S."/>
            <person name="Fournier E."/>
            <person name="Gout L."/>
            <person name="Hahn M."/>
            <person name="Kohn L."/>
            <person name="Lapalu N."/>
            <person name="Plummer K.M."/>
            <person name="Pradier J.M."/>
            <person name="Quevillon E."/>
            <person name="Sharon A."/>
            <person name="Simon A."/>
            <person name="ten Have A."/>
            <person name="Tudzynski B."/>
            <person name="Tudzynski P."/>
            <person name="Wincker P."/>
            <person name="Andrew M."/>
            <person name="Anthouard V."/>
            <person name="Beever R.E."/>
            <person name="Beffa R."/>
            <person name="Benoit I."/>
            <person name="Bouzid O."/>
            <person name="Brault B."/>
            <person name="Chen Z."/>
            <person name="Choquer M."/>
            <person name="Collemare J."/>
            <person name="Cotton P."/>
            <person name="Danchin E.G."/>
            <person name="Da Silva C."/>
            <person name="Gautier A."/>
            <person name="Giraud C."/>
            <person name="Giraud T."/>
            <person name="Gonzalez C."/>
            <person name="Grossetete S."/>
            <person name="Guldener U."/>
            <person name="Henrissat B."/>
            <person name="Howlett B.J."/>
            <person name="Kodira C."/>
            <person name="Kretschmer M."/>
            <person name="Lappartient A."/>
            <person name="Leroch M."/>
            <person name="Levis C."/>
            <person name="Mauceli E."/>
            <person name="Neuveglise C."/>
            <person name="Oeser B."/>
            <person name="Pearson M."/>
            <person name="Poulain J."/>
            <person name="Poussereau N."/>
            <person name="Quesneville H."/>
            <person name="Rascle C."/>
            <person name="Schumacher J."/>
            <person name="Segurens B."/>
            <person name="Sexton A."/>
            <person name="Silva E."/>
            <person name="Sirven C."/>
            <person name="Soanes D.M."/>
            <person name="Talbot N.J."/>
            <person name="Templeton M."/>
            <person name="Yandava C."/>
            <person name="Yarden O."/>
            <person name="Zeng Q."/>
            <person name="Rollins J.A."/>
            <person name="Lebrun M.H."/>
            <person name="Dickman M."/>
        </authorList>
    </citation>
    <scope>NUCLEOTIDE SEQUENCE [LARGE SCALE GENOMIC DNA]</scope>
    <source>
        <strain evidence="2">T4</strain>
    </source>
</reference>
<dbReference type="InParanoid" id="G2XRN0"/>
<protein>
    <submittedName>
        <fullName evidence="1">Uncharacterized protein</fullName>
    </submittedName>
</protein>
<dbReference type="Proteomes" id="UP000008177">
    <property type="component" value="Unplaced contigs"/>
</dbReference>
<dbReference type="HOGENOM" id="CLU_2849399_0_0_1"/>
<dbReference type="EMBL" id="FQ790257">
    <property type="protein sequence ID" value="CCD33692.1"/>
    <property type="molecule type" value="Genomic_DNA"/>
</dbReference>